<organism evidence="4 5">
    <name type="scientific">Streptococcus mitis</name>
    <dbReference type="NCBI Taxonomy" id="28037"/>
    <lineage>
        <taxon>Bacteria</taxon>
        <taxon>Bacillati</taxon>
        <taxon>Bacillota</taxon>
        <taxon>Bacilli</taxon>
        <taxon>Lactobacillales</taxon>
        <taxon>Streptococcaceae</taxon>
        <taxon>Streptococcus</taxon>
        <taxon>Streptococcus mitis group</taxon>
    </lineage>
</organism>
<evidence type="ECO:0000313" key="4">
    <source>
        <dbReference type="EMBL" id="ORP02531.1"/>
    </source>
</evidence>
<sequence>MSNKKVILVTGASSGMGKFSAQDLIKAGHTVYAVARSIDKMKDLEAMGGHIMKMDVTNEEDIERVVAKVIEEQGRIDVLWNNAGYGLYGPVEDLAMEKAQQQFEVNVYGVARLTKKVLPYMRQQKDGLIINTSSMGGKIYIPLGAWYHASKHAIEGFSDCLRMEVKEFGIKVVVLEPGMINTGFNATVGQNFSYESKNGAYSRLVNGYIKAMENNPTPGSNPEVISRTVLKIINARNPKTRYLVGRGGKLLVAIRRIFGDEFFDRMMLMSMR</sequence>
<accession>A0A1X1KSX1</accession>
<evidence type="ECO:0000256" key="1">
    <source>
        <dbReference type="ARBA" id="ARBA00006484"/>
    </source>
</evidence>
<name>A0A1X1KSX1_STRMT</name>
<dbReference type="AlphaFoldDB" id="A0A1X1KSX1"/>
<dbReference type="RefSeq" id="WP_084890025.1">
    <property type="nucleotide sequence ID" value="NZ_NCVK01000015.1"/>
</dbReference>
<evidence type="ECO:0000313" key="5">
    <source>
        <dbReference type="Proteomes" id="UP000193517"/>
    </source>
</evidence>
<evidence type="ECO:0000256" key="3">
    <source>
        <dbReference type="RuleBase" id="RU000363"/>
    </source>
</evidence>
<dbReference type="InterPro" id="IPR036291">
    <property type="entry name" value="NAD(P)-bd_dom_sf"/>
</dbReference>
<gene>
    <name evidence="4" type="ORF">B7695_04720</name>
</gene>
<dbReference type="Proteomes" id="UP000193517">
    <property type="component" value="Unassembled WGS sequence"/>
</dbReference>
<dbReference type="InterPro" id="IPR051911">
    <property type="entry name" value="SDR_oxidoreductase"/>
</dbReference>
<dbReference type="EMBL" id="NCVK01000015">
    <property type="protein sequence ID" value="ORP02531.1"/>
    <property type="molecule type" value="Genomic_DNA"/>
</dbReference>
<comment type="caution">
    <text evidence="4">The sequence shown here is derived from an EMBL/GenBank/DDBJ whole genome shotgun (WGS) entry which is preliminary data.</text>
</comment>
<dbReference type="Pfam" id="PF00106">
    <property type="entry name" value="adh_short"/>
    <property type="match status" value="1"/>
</dbReference>
<dbReference type="PRINTS" id="PR00080">
    <property type="entry name" value="SDRFAMILY"/>
</dbReference>
<dbReference type="PANTHER" id="PTHR43976">
    <property type="entry name" value="SHORT CHAIN DEHYDROGENASE"/>
    <property type="match status" value="1"/>
</dbReference>
<dbReference type="OrthoDB" id="9775296at2"/>
<dbReference type="SUPFAM" id="SSF51735">
    <property type="entry name" value="NAD(P)-binding Rossmann-fold domains"/>
    <property type="match status" value="1"/>
</dbReference>
<dbReference type="CDD" id="cd05374">
    <property type="entry name" value="17beta-HSD-like_SDR_c"/>
    <property type="match status" value="1"/>
</dbReference>
<protein>
    <submittedName>
        <fullName evidence="4">Short-chain dehydrogenase/reductase</fullName>
    </submittedName>
</protein>
<dbReference type="Gene3D" id="3.40.50.720">
    <property type="entry name" value="NAD(P)-binding Rossmann-like Domain"/>
    <property type="match status" value="1"/>
</dbReference>
<dbReference type="InterPro" id="IPR002347">
    <property type="entry name" value="SDR_fam"/>
</dbReference>
<keyword evidence="2" id="KW-0560">Oxidoreductase</keyword>
<dbReference type="GO" id="GO:0016491">
    <property type="term" value="F:oxidoreductase activity"/>
    <property type="evidence" value="ECO:0007669"/>
    <property type="project" value="UniProtKB-KW"/>
</dbReference>
<dbReference type="NCBIfam" id="NF004826">
    <property type="entry name" value="PRK06182.1"/>
    <property type="match status" value="1"/>
</dbReference>
<comment type="similarity">
    <text evidence="1 3">Belongs to the short-chain dehydrogenases/reductases (SDR) family.</text>
</comment>
<reference evidence="4 5" key="1">
    <citation type="journal article" date="2016" name="Eur. J. Clin. Microbiol. Infect. Dis.">
        <title>Whole genome sequencing as a tool for phylogenetic analysis of clinical strains of Mitis group streptococci.</title>
        <authorList>
            <person name="Rasmussen L.H."/>
            <person name="Dargis R."/>
            <person name="Hojholt K."/>
            <person name="Christensen J.J."/>
            <person name="Skovgaard O."/>
            <person name="Justesen U.S."/>
            <person name="Rosenvinge F.S."/>
            <person name="Moser C."/>
            <person name="Lukjancenko O."/>
            <person name="Rasmussen S."/>
            <person name="Nielsen X.C."/>
        </authorList>
    </citation>
    <scope>NUCLEOTIDE SEQUENCE [LARGE SCALE GENOMIC DNA]</scope>
    <source>
        <strain evidence="4 5">OD_317805_11</strain>
    </source>
</reference>
<dbReference type="PRINTS" id="PR00081">
    <property type="entry name" value="GDHRDH"/>
</dbReference>
<dbReference type="PANTHER" id="PTHR43976:SF16">
    <property type="entry name" value="SHORT-CHAIN DEHYDROGENASE_REDUCTASE FAMILY PROTEIN"/>
    <property type="match status" value="1"/>
</dbReference>
<proteinExistence type="inferred from homology"/>
<evidence type="ECO:0000256" key="2">
    <source>
        <dbReference type="ARBA" id="ARBA00023002"/>
    </source>
</evidence>